<dbReference type="CDD" id="cd13585">
    <property type="entry name" value="PBP2_TMBP_like"/>
    <property type="match status" value="1"/>
</dbReference>
<evidence type="ECO:0000313" key="6">
    <source>
        <dbReference type="Proteomes" id="UP000065807"/>
    </source>
</evidence>
<dbReference type="GO" id="GO:0042956">
    <property type="term" value="P:maltodextrin transmembrane transport"/>
    <property type="evidence" value="ECO:0007669"/>
    <property type="project" value="TreeGrafter"/>
</dbReference>
<dbReference type="EMBL" id="AP014924">
    <property type="protein sequence ID" value="BAS27878.1"/>
    <property type="molecule type" value="Genomic_DNA"/>
</dbReference>
<evidence type="ECO:0000256" key="3">
    <source>
        <dbReference type="ARBA" id="ARBA00022729"/>
    </source>
</evidence>
<reference evidence="6" key="1">
    <citation type="submission" date="2015-07" db="EMBL/GenBank/DDBJ databases">
        <title>Complete genome sequence and phylogenetic analysis of Limnochorda pilosa.</title>
        <authorList>
            <person name="Watanabe M."/>
            <person name="Kojima H."/>
            <person name="Fukui M."/>
        </authorList>
    </citation>
    <scope>NUCLEOTIDE SEQUENCE [LARGE SCALE GENOMIC DNA]</scope>
    <source>
        <strain evidence="6">HC45</strain>
    </source>
</reference>
<proteinExistence type="inferred from homology"/>
<reference evidence="6" key="2">
    <citation type="journal article" date="2016" name="Int. J. Syst. Evol. Microbiol.">
        <title>Complete genome sequence and cell structure of Limnochorda pilosa, a Gram-negative spore-former within the phylum Firmicutes.</title>
        <authorList>
            <person name="Watanabe M."/>
            <person name="Kojima H."/>
            <person name="Fukui M."/>
        </authorList>
    </citation>
    <scope>NUCLEOTIDE SEQUENCE [LARGE SCALE GENOMIC DNA]</scope>
    <source>
        <strain evidence="6">HC45</strain>
    </source>
</reference>
<dbReference type="InterPro" id="IPR006059">
    <property type="entry name" value="SBP"/>
</dbReference>
<keyword evidence="3 4" id="KW-0732">Signal</keyword>
<dbReference type="Pfam" id="PF01547">
    <property type="entry name" value="SBP_bac_1"/>
    <property type="match status" value="1"/>
</dbReference>
<evidence type="ECO:0000256" key="1">
    <source>
        <dbReference type="ARBA" id="ARBA00008520"/>
    </source>
</evidence>
<dbReference type="PANTHER" id="PTHR30061">
    <property type="entry name" value="MALTOSE-BINDING PERIPLASMIC PROTEIN"/>
    <property type="match status" value="1"/>
</dbReference>
<keyword evidence="6" id="KW-1185">Reference proteome</keyword>
<dbReference type="Gene3D" id="3.40.190.10">
    <property type="entry name" value="Periplasmic binding protein-like II"/>
    <property type="match status" value="1"/>
</dbReference>
<dbReference type="Proteomes" id="UP000065807">
    <property type="component" value="Chromosome"/>
</dbReference>
<gene>
    <name evidence="5" type="ORF">LIP_2037</name>
</gene>
<dbReference type="AlphaFoldDB" id="A0A0K2SL85"/>
<evidence type="ECO:0000256" key="4">
    <source>
        <dbReference type="SAM" id="SignalP"/>
    </source>
</evidence>
<keyword evidence="2" id="KW-0813">Transport</keyword>
<dbReference type="GO" id="GO:0015768">
    <property type="term" value="P:maltose transport"/>
    <property type="evidence" value="ECO:0007669"/>
    <property type="project" value="TreeGrafter"/>
</dbReference>
<evidence type="ECO:0000313" key="5">
    <source>
        <dbReference type="EMBL" id="BAS27878.1"/>
    </source>
</evidence>
<dbReference type="GO" id="GO:1901982">
    <property type="term" value="F:maltose binding"/>
    <property type="evidence" value="ECO:0007669"/>
    <property type="project" value="TreeGrafter"/>
</dbReference>
<protein>
    <submittedName>
        <fullName evidence="5">Sugar ABC transporter substrate-binding protein</fullName>
    </submittedName>
</protein>
<evidence type="ECO:0000256" key="2">
    <source>
        <dbReference type="ARBA" id="ARBA00022448"/>
    </source>
</evidence>
<comment type="similarity">
    <text evidence="1">Belongs to the bacterial solute-binding protein 1 family.</text>
</comment>
<sequence length="417" mass="46204">MRRACLVAWVLALTLAATLAAPAFAAEPITFWKFADTYGDPTIQEYVDQWNAAHSPKVEFVSIPWAEYTTTRLTAAFASGQGPDVFWVSPGDFLRYVSNGILEPMDTYLTASQVEDLVPVARDKATVNGRIYGVPVELEPLAVFYDKDLFEEKGLAVPQSWDELVRVAQALTTPERFGLVIEPAADFYQLFTFYPFLWSAGGDVMDEGWTQARIASPESVAALQFWSDLVNVHGVSPKSQPAAANDVTMLGSGFGAMQVTGMWAVKILKEQYPDFNYGVFPVPPKERGGESVSVTGGWMQVINAKSKDVEGAAEFTRWLFYESDFPVVWTIQKNSKFPTLQSILDANREYFHSGPMKVFTEEILPAARPEPRFPPEVQRALLDALQGTMFGGVPAEMAAKTAEAQINRFLRTYTGAR</sequence>
<feature type="chain" id="PRO_5005487017" evidence="4">
    <location>
        <begin position="26"/>
        <end position="417"/>
    </location>
</feature>
<dbReference type="RefSeq" id="WP_068137360.1">
    <property type="nucleotide sequence ID" value="NZ_AP014924.1"/>
</dbReference>
<dbReference type="GO" id="GO:0055052">
    <property type="term" value="C:ATP-binding cassette (ABC) transporter complex, substrate-binding subunit-containing"/>
    <property type="evidence" value="ECO:0007669"/>
    <property type="project" value="TreeGrafter"/>
</dbReference>
<dbReference type="OrthoDB" id="383712at2"/>
<accession>A0A0K2SL85</accession>
<dbReference type="STRING" id="1555112.LIP_2037"/>
<dbReference type="SUPFAM" id="SSF53850">
    <property type="entry name" value="Periplasmic binding protein-like II"/>
    <property type="match status" value="1"/>
</dbReference>
<feature type="signal peptide" evidence="4">
    <location>
        <begin position="1"/>
        <end position="25"/>
    </location>
</feature>
<name>A0A0K2SL85_LIMPI</name>
<dbReference type="KEGG" id="lpil:LIP_2037"/>
<dbReference type="PANTHER" id="PTHR30061:SF50">
    <property type="entry name" value="MALTOSE_MALTODEXTRIN-BINDING PERIPLASMIC PROTEIN"/>
    <property type="match status" value="1"/>
</dbReference>
<organism evidence="5 6">
    <name type="scientific">Limnochorda pilosa</name>
    <dbReference type="NCBI Taxonomy" id="1555112"/>
    <lineage>
        <taxon>Bacteria</taxon>
        <taxon>Bacillati</taxon>
        <taxon>Bacillota</taxon>
        <taxon>Limnochordia</taxon>
        <taxon>Limnochordales</taxon>
        <taxon>Limnochordaceae</taxon>
        <taxon>Limnochorda</taxon>
    </lineage>
</organism>